<dbReference type="Proteomes" id="UP000076079">
    <property type="component" value="Chromosome"/>
</dbReference>
<gene>
    <name evidence="2" type="ORF">LuPra_03964</name>
</gene>
<sequence length="228" mass="25419">MGRVAIDGSKVQANASKHKAMSYGRMREKTTQLRDEVAALLAQAEAADAAEDATYGADRRGDELPAELKRREDRLARIKEAKRALEAQAKAEASDAGTSPTKAKPLPKAQYNFTDPESRIMKTPEGFAQAYNTQIAVDDLQWIVGQCARRRPTTRSSCCPCSRPSPGSRARCRRRSWPMRAIVRRRASWPPRRYRSTRMSPRVSRSTASALGPARADAYRRRPRSSTA</sequence>
<dbReference type="PANTHER" id="PTHR33408">
    <property type="entry name" value="TRANSPOSASE"/>
    <property type="match status" value="1"/>
</dbReference>
<feature type="region of interest" description="Disordered" evidence="1">
    <location>
        <begin position="86"/>
        <end position="110"/>
    </location>
</feature>
<proteinExistence type="predicted"/>
<dbReference type="STRING" id="1855912.LuPra_03964"/>
<accession>A0A143PQ59</accession>
<evidence type="ECO:0000313" key="2">
    <source>
        <dbReference type="EMBL" id="AMY10725.1"/>
    </source>
</evidence>
<protein>
    <recommendedName>
        <fullName evidence="4">Transposase</fullName>
    </recommendedName>
</protein>
<keyword evidence="3" id="KW-1185">Reference proteome</keyword>
<name>A0A143PQ59_LUTPR</name>
<dbReference type="KEGG" id="abac:LuPra_03964"/>
<dbReference type="EMBL" id="CP015136">
    <property type="protein sequence ID" value="AMY10725.1"/>
    <property type="molecule type" value="Genomic_DNA"/>
</dbReference>
<feature type="compositionally biased region" description="Polar residues" evidence="1">
    <location>
        <begin position="197"/>
        <end position="209"/>
    </location>
</feature>
<dbReference type="AlphaFoldDB" id="A0A143PQ59"/>
<dbReference type="PATRIC" id="fig|1813736.3.peg.4193"/>
<evidence type="ECO:0008006" key="4">
    <source>
        <dbReference type="Google" id="ProtNLM"/>
    </source>
</evidence>
<feature type="region of interest" description="Disordered" evidence="1">
    <location>
        <begin position="1"/>
        <end position="28"/>
    </location>
</feature>
<evidence type="ECO:0000256" key="1">
    <source>
        <dbReference type="SAM" id="MobiDB-lite"/>
    </source>
</evidence>
<organism evidence="2 3">
    <name type="scientific">Luteitalea pratensis</name>
    <dbReference type="NCBI Taxonomy" id="1855912"/>
    <lineage>
        <taxon>Bacteria</taxon>
        <taxon>Pseudomonadati</taxon>
        <taxon>Acidobacteriota</taxon>
        <taxon>Vicinamibacteria</taxon>
        <taxon>Vicinamibacterales</taxon>
        <taxon>Vicinamibacteraceae</taxon>
        <taxon>Luteitalea</taxon>
    </lineage>
</organism>
<feature type="region of interest" description="Disordered" evidence="1">
    <location>
        <begin position="188"/>
        <end position="228"/>
    </location>
</feature>
<evidence type="ECO:0000313" key="3">
    <source>
        <dbReference type="Proteomes" id="UP000076079"/>
    </source>
</evidence>
<reference evidence="3" key="2">
    <citation type="submission" date="2016-04" db="EMBL/GenBank/DDBJ databases">
        <title>First Complete Genome Sequence of a Subdivision 6 Acidobacterium.</title>
        <authorList>
            <person name="Huang S."/>
            <person name="Vieira S."/>
            <person name="Bunk B."/>
            <person name="Riedel T."/>
            <person name="Sproeer C."/>
            <person name="Overmann J."/>
        </authorList>
    </citation>
    <scope>NUCLEOTIDE SEQUENCE [LARGE SCALE GENOMIC DNA]</scope>
    <source>
        <strain evidence="3">DSM 100886 HEG_-6_39</strain>
    </source>
</reference>
<reference evidence="2 3" key="1">
    <citation type="journal article" date="2016" name="Genome Announc.">
        <title>First Complete Genome Sequence of a Subdivision 6 Acidobacterium Strain.</title>
        <authorList>
            <person name="Huang S."/>
            <person name="Vieira S."/>
            <person name="Bunk B."/>
            <person name="Riedel T."/>
            <person name="Sproer C."/>
            <person name="Overmann J."/>
        </authorList>
    </citation>
    <scope>NUCLEOTIDE SEQUENCE [LARGE SCALE GENOMIC DNA]</scope>
    <source>
        <strain evidence="3">DSM 100886 HEG_-6_39</strain>
    </source>
</reference>